<dbReference type="EMBL" id="BAAFJT010000012">
    <property type="protein sequence ID" value="GAB0195286.1"/>
    <property type="molecule type" value="Genomic_DNA"/>
</dbReference>
<dbReference type="Proteomes" id="UP001623348">
    <property type="component" value="Unassembled WGS sequence"/>
</dbReference>
<feature type="transmembrane region" description="Helical" evidence="6">
    <location>
        <begin position="627"/>
        <end position="647"/>
    </location>
</feature>
<evidence type="ECO:0000256" key="1">
    <source>
        <dbReference type="ARBA" id="ARBA00004370"/>
    </source>
</evidence>
<evidence type="ECO:0000256" key="3">
    <source>
        <dbReference type="ARBA" id="ARBA00023136"/>
    </source>
</evidence>
<dbReference type="Pfam" id="PF07686">
    <property type="entry name" value="V-set"/>
    <property type="match status" value="1"/>
</dbReference>
<reference evidence="8 9" key="1">
    <citation type="submission" date="2024-06" db="EMBL/GenBank/DDBJ databases">
        <title>The draft genome of Grus japonensis, version 3.</title>
        <authorList>
            <person name="Nabeshima K."/>
            <person name="Suzuki S."/>
            <person name="Onuma M."/>
        </authorList>
    </citation>
    <scope>NUCLEOTIDE SEQUENCE [LARGE SCALE GENOMIC DNA]</scope>
    <source>
        <strain evidence="8 9">451A</strain>
    </source>
</reference>
<accession>A0ABC9XCK6</accession>
<keyword evidence="3 6" id="KW-0472">Membrane</keyword>
<dbReference type="Gene3D" id="2.60.40.10">
    <property type="entry name" value="Immunoglobulins"/>
    <property type="match status" value="4"/>
</dbReference>
<protein>
    <recommendedName>
        <fullName evidence="7">Ig-like domain-containing protein</fullName>
    </recommendedName>
</protein>
<dbReference type="PANTHER" id="PTHR12080:SF59">
    <property type="entry name" value="HEPATIC AND GLIAL CELL ADHESION MOLECULE"/>
    <property type="match status" value="1"/>
</dbReference>
<keyword evidence="2" id="KW-0732">Signal</keyword>
<dbReference type="InterPro" id="IPR003599">
    <property type="entry name" value="Ig_sub"/>
</dbReference>
<evidence type="ECO:0000256" key="4">
    <source>
        <dbReference type="ARBA" id="ARBA00023180"/>
    </source>
</evidence>
<evidence type="ECO:0000313" key="9">
    <source>
        <dbReference type="Proteomes" id="UP001623348"/>
    </source>
</evidence>
<sequence length="856" mass="93165">MSSFETAAEWVGDLVTKDMAKAPNAFFTLVFTRLLVPLQQAAEAVGPWERKTAAVGSSVLLPGPDNVTHIYSTRWEYLNGTGSRTILQYYGGSHDAAVHAPYAGRAVFHPSNGSLLLEDVQESDSGTYKVTVNVGDRESLNILLEVLKPVSRPRLRSSALVAQDTGEVVCEVAEGRVDTITWKKDGQPLPPDRGFHLSDNLSILYLRSAKKSDCGSYSCNASNRISWQETSLNVTIAGGELWRWLSVYTCGLVCIASVLAGTAGILWMREEGPSVAIILPEIALTYVIVVTFLVCATVTFQPTKLIQLKSKTDHTTQGSLKECDSSWVDKARLNFTPGFNLPPLSGTGGRGVGVTWNRSAASGGGGAALELRPGAATPRARRCRRSSSLVLVRKGLRGFAMSTWLPAAIAGYLLLVFQGSSAVVEITERRVAAEGSSVLMHAPETENINLTEWEYIRSASPEFILQYYADYQSPTIYAAYQGRVVFYPKNGSILLQRLRETDSGIYRATVNLMQHKARTTLLEVIKPVPQPELRSSSNLAGSPIELVCVVPEGTVASISWKKEGHPLPPEQCYLLSGDTAVLQIMNGEKSDCGSYSCNVSNVISWKEAALNLTVTGLTPPLRHVQRLVIVVLMYVAVSAVSFVVLLYQMRERGFGEEAMKPTVVFTHGLLCISSLLLFVTSIIWMQEKGPSAPFVLLGLFFFAEVVATGQVAAAVVWKPAAFSYFKMESWHQVIQHTVAPTTLIINLLVTTLLLYNIQQLHEQGCSEAVDLYTSCVPAAAVVLLLLLLLLLWCYRNKQQQQQELKIHHTTQSAEVTVTLVVQGNQGPGQEGRRRLHPIPDPGPGLAPVPVSAGPGG</sequence>
<comment type="subcellular location">
    <subcellularLocation>
        <location evidence="1">Membrane</location>
    </subcellularLocation>
</comment>
<evidence type="ECO:0000256" key="6">
    <source>
        <dbReference type="SAM" id="Phobius"/>
    </source>
</evidence>
<evidence type="ECO:0000259" key="7">
    <source>
        <dbReference type="PROSITE" id="PS50835"/>
    </source>
</evidence>
<dbReference type="InterPro" id="IPR036179">
    <property type="entry name" value="Ig-like_dom_sf"/>
</dbReference>
<evidence type="ECO:0000256" key="2">
    <source>
        <dbReference type="ARBA" id="ARBA00022729"/>
    </source>
</evidence>
<dbReference type="SMART" id="SM00408">
    <property type="entry name" value="IGc2"/>
    <property type="match status" value="3"/>
</dbReference>
<dbReference type="InterPro" id="IPR013106">
    <property type="entry name" value="Ig_V-set"/>
</dbReference>
<dbReference type="InterPro" id="IPR015631">
    <property type="entry name" value="CD2/SLAM_rcpt"/>
</dbReference>
<dbReference type="PROSITE" id="PS50835">
    <property type="entry name" value="IG_LIKE"/>
    <property type="match status" value="2"/>
</dbReference>
<dbReference type="Pfam" id="PF13927">
    <property type="entry name" value="Ig_3"/>
    <property type="match status" value="2"/>
</dbReference>
<feature type="transmembrane region" description="Helical" evidence="6">
    <location>
        <begin position="245"/>
        <end position="268"/>
    </location>
</feature>
<organism evidence="8 9">
    <name type="scientific">Grus japonensis</name>
    <name type="common">Japanese crane</name>
    <name type="synonym">Red-crowned crane</name>
    <dbReference type="NCBI Taxonomy" id="30415"/>
    <lineage>
        <taxon>Eukaryota</taxon>
        <taxon>Metazoa</taxon>
        <taxon>Chordata</taxon>
        <taxon>Craniata</taxon>
        <taxon>Vertebrata</taxon>
        <taxon>Euteleostomi</taxon>
        <taxon>Archelosauria</taxon>
        <taxon>Archosauria</taxon>
        <taxon>Dinosauria</taxon>
        <taxon>Saurischia</taxon>
        <taxon>Theropoda</taxon>
        <taxon>Coelurosauria</taxon>
        <taxon>Aves</taxon>
        <taxon>Neognathae</taxon>
        <taxon>Neoaves</taxon>
        <taxon>Gruiformes</taxon>
        <taxon>Gruidae</taxon>
        <taxon>Grus</taxon>
    </lineage>
</organism>
<keyword evidence="6" id="KW-0812">Transmembrane</keyword>
<dbReference type="InterPro" id="IPR007110">
    <property type="entry name" value="Ig-like_dom"/>
</dbReference>
<dbReference type="PANTHER" id="PTHR12080">
    <property type="entry name" value="SIGNALING LYMPHOCYTIC ACTIVATION MOLECULE"/>
    <property type="match status" value="1"/>
</dbReference>
<feature type="transmembrane region" description="Helical" evidence="6">
    <location>
        <begin position="738"/>
        <end position="757"/>
    </location>
</feature>
<proteinExistence type="predicted"/>
<keyword evidence="9" id="KW-1185">Reference proteome</keyword>
<feature type="transmembrane region" description="Helical" evidence="6">
    <location>
        <begin position="668"/>
        <end position="686"/>
    </location>
</feature>
<evidence type="ECO:0000313" key="8">
    <source>
        <dbReference type="EMBL" id="GAB0195286.1"/>
    </source>
</evidence>
<feature type="region of interest" description="Disordered" evidence="5">
    <location>
        <begin position="824"/>
        <end position="856"/>
    </location>
</feature>
<dbReference type="GO" id="GO:0016020">
    <property type="term" value="C:membrane"/>
    <property type="evidence" value="ECO:0007669"/>
    <property type="project" value="UniProtKB-SubCell"/>
</dbReference>
<gene>
    <name evidence="8" type="ORF">GRJ2_001993900</name>
</gene>
<dbReference type="AlphaFoldDB" id="A0ABC9XCK6"/>
<feature type="transmembrane region" description="Helical" evidence="6">
    <location>
        <begin position="395"/>
        <end position="417"/>
    </location>
</feature>
<dbReference type="InterPro" id="IPR003598">
    <property type="entry name" value="Ig_sub2"/>
</dbReference>
<keyword evidence="4" id="KW-0325">Glycoprotein</keyword>
<name>A0ABC9XCK6_GRUJA</name>
<feature type="domain" description="Ig-like" evidence="7">
    <location>
        <begin position="531"/>
        <end position="615"/>
    </location>
</feature>
<dbReference type="InterPro" id="IPR013783">
    <property type="entry name" value="Ig-like_fold"/>
</dbReference>
<evidence type="ECO:0000256" key="5">
    <source>
        <dbReference type="SAM" id="MobiDB-lite"/>
    </source>
</evidence>
<dbReference type="SMART" id="SM00409">
    <property type="entry name" value="IG"/>
    <property type="match status" value="4"/>
</dbReference>
<feature type="domain" description="Ig-like" evidence="7">
    <location>
        <begin position="153"/>
        <end position="235"/>
    </location>
</feature>
<dbReference type="CDD" id="cd00096">
    <property type="entry name" value="Ig"/>
    <property type="match status" value="2"/>
</dbReference>
<keyword evidence="6" id="KW-1133">Transmembrane helix</keyword>
<dbReference type="SUPFAM" id="SSF48726">
    <property type="entry name" value="Immunoglobulin"/>
    <property type="match status" value="4"/>
</dbReference>
<comment type="caution">
    <text evidence="8">The sequence shown here is derived from an EMBL/GenBank/DDBJ whole genome shotgun (WGS) entry which is preliminary data.</text>
</comment>
<feature type="transmembrane region" description="Helical" evidence="6">
    <location>
        <begin position="769"/>
        <end position="794"/>
    </location>
</feature>
<feature type="transmembrane region" description="Helical" evidence="6">
    <location>
        <begin position="692"/>
        <end position="717"/>
    </location>
</feature>
<feature type="transmembrane region" description="Helical" evidence="6">
    <location>
        <begin position="274"/>
        <end position="300"/>
    </location>
</feature>